<evidence type="ECO:0000256" key="1">
    <source>
        <dbReference type="SAM" id="MobiDB-lite"/>
    </source>
</evidence>
<gene>
    <name evidence="2" type="ORF">MNOR_LOCUS26165</name>
</gene>
<accession>A0AAV2RJX2</accession>
<dbReference type="Proteomes" id="UP001497623">
    <property type="component" value="Unassembled WGS sequence"/>
</dbReference>
<proteinExistence type="predicted"/>
<feature type="region of interest" description="Disordered" evidence="1">
    <location>
        <begin position="65"/>
        <end position="111"/>
    </location>
</feature>
<dbReference type="EMBL" id="CAXKWB010025758">
    <property type="protein sequence ID" value="CAL4128625.1"/>
    <property type="molecule type" value="Genomic_DNA"/>
</dbReference>
<dbReference type="AlphaFoldDB" id="A0AAV2RJX2"/>
<reference evidence="2 3" key="1">
    <citation type="submission" date="2024-05" db="EMBL/GenBank/DDBJ databases">
        <authorList>
            <person name="Wallberg A."/>
        </authorList>
    </citation>
    <scope>NUCLEOTIDE SEQUENCE [LARGE SCALE GENOMIC DNA]</scope>
</reference>
<comment type="caution">
    <text evidence="2">The sequence shown here is derived from an EMBL/GenBank/DDBJ whole genome shotgun (WGS) entry which is preliminary data.</text>
</comment>
<evidence type="ECO:0000313" key="2">
    <source>
        <dbReference type="EMBL" id="CAL4128625.1"/>
    </source>
</evidence>
<protein>
    <submittedName>
        <fullName evidence="2">Uncharacterized protein</fullName>
    </submittedName>
</protein>
<feature type="region of interest" description="Disordered" evidence="1">
    <location>
        <begin position="1"/>
        <end position="42"/>
    </location>
</feature>
<organism evidence="2 3">
    <name type="scientific">Meganyctiphanes norvegica</name>
    <name type="common">Northern krill</name>
    <name type="synonym">Thysanopoda norvegica</name>
    <dbReference type="NCBI Taxonomy" id="48144"/>
    <lineage>
        <taxon>Eukaryota</taxon>
        <taxon>Metazoa</taxon>
        <taxon>Ecdysozoa</taxon>
        <taxon>Arthropoda</taxon>
        <taxon>Crustacea</taxon>
        <taxon>Multicrustacea</taxon>
        <taxon>Malacostraca</taxon>
        <taxon>Eumalacostraca</taxon>
        <taxon>Eucarida</taxon>
        <taxon>Euphausiacea</taxon>
        <taxon>Euphausiidae</taxon>
        <taxon>Meganyctiphanes</taxon>
    </lineage>
</organism>
<feature type="compositionally biased region" description="Polar residues" evidence="1">
    <location>
        <begin position="8"/>
        <end position="27"/>
    </location>
</feature>
<keyword evidence="3" id="KW-1185">Reference proteome</keyword>
<evidence type="ECO:0000313" key="3">
    <source>
        <dbReference type="Proteomes" id="UP001497623"/>
    </source>
</evidence>
<name>A0AAV2RJX2_MEGNR</name>
<sequence length="169" mass="17851">MVFRTKLEPSNQFQASLTGGSSKNPDSAGSHGPGLASGVTTPRPLAHPLVRAIARPGRQSLLDTGRSEAAGWPQPLPRPGRQSLLSTGRSETAGRPRPLGCSLARGRPGRQSMLGNDGTEAAGRPCSQTHGGMSSRGLFRRFGCKLAGISSSLLIFTNRARAQRYSAYR</sequence>